<keyword evidence="3" id="KW-1185">Reference proteome</keyword>
<evidence type="ECO:0000256" key="1">
    <source>
        <dbReference type="SAM" id="Phobius"/>
    </source>
</evidence>
<dbReference type="EMBL" id="FQZG01000004">
    <property type="protein sequence ID" value="SHI34648.1"/>
    <property type="molecule type" value="Genomic_DNA"/>
</dbReference>
<feature type="transmembrane region" description="Helical" evidence="1">
    <location>
        <begin position="30"/>
        <end position="46"/>
    </location>
</feature>
<dbReference type="RefSeq" id="WP_073185500.1">
    <property type="nucleotide sequence ID" value="NZ_FQZG01000004.1"/>
</dbReference>
<accession>A0A1M6AEC5</accession>
<feature type="transmembrane region" description="Helical" evidence="1">
    <location>
        <begin position="76"/>
        <end position="95"/>
    </location>
</feature>
<organism evidence="2 3">
    <name type="scientific">Tessaracoccus bendigoensis DSM 12906</name>
    <dbReference type="NCBI Taxonomy" id="1123357"/>
    <lineage>
        <taxon>Bacteria</taxon>
        <taxon>Bacillati</taxon>
        <taxon>Actinomycetota</taxon>
        <taxon>Actinomycetes</taxon>
        <taxon>Propionibacteriales</taxon>
        <taxon>Propionibacteriaceae</taxon>
        <taxon>Tessaracoccus</taxon>
    </lineage>
</organism>
<name>A0A1M6AEC5_9ACTN</name>
<sequence length="101" mass="10455">MKQKWLAYALVVLAALGALSVSLTGEDGFNVAPAVLGVVIGATLLFGRRPWWAWSAIGAAAATALVALLLRGSDGWYLLPSAFLAAVAGLFDLTAPKREAS</sequence>
<keyword evidence="1" id="KW-0812">Transmembrane</keyword>
<keyword evidence="1" id="KW-1133">Transmembrane helix</keyword>
<evidence type="ECO:0000313" key="3">
    <source>
        <dbReference type="Proteomes" id="UP000184512"/>
    </source>
</evidence>
<feature type="transmembrane region" description="Helical" evidence="1">
    <location>
        <begin position="51"/>
        <end position="70"/>
    </location>
</feature>
<proteinExistence type="predicted"/>
<reference evidence="3" key="1">
    <citation type="submission" date="2016-11" db="EMBL/GenBank/DDBJ databases">
        <authorList>
            <person name="Varghese N."/>
            <person name="Submissions S."/>
        </authorList>
    </citation>
    <scope>NUCLEOTIDE SEQUENCE [LARGE SCALE GENOMIC DNA]</scope>
    <source>
        <strain evidence="3">DSM 12906</strain>
    </source>
</reference>
<protein>
    <submittedName>
        <fullName evidence="2">Uncharacterized protein</fullName>
    </submittedName>
</protein>
<keyword evidence="1" id="KW-0472">Membrane</keyword>
<gene>
    <name evidence="2" type="ORF">SAMN02745244_00161</name>
</gene>
<dbReference type="AlphaFoldDB" id="A0A1M6AEC5"/>
<evidence type="ECO:0000313" key="2">
    <source>
        <dbReference type="EMBL" id="SHI34648.1"/>
    </source>
</evidence>
<dbReference type="STRING" id="1123357.SAMN02745244_00161"/>
<dbReference type="Proteomes" id="UP000184512">
    <property type="component" value="Unassembled WGS sequence"/>
</dbReference>